<gene>
    <name evidence="3" type="primary">Sasb_0</name>
    <name evidence="3" type="ORF">UPUEPO_R01714</name>
</gene>
<reference evidence="3 4" key="1">
    <citation type="submission" date="2019-09" db="EMBL/GenBank/DDBJ databases">
        <title>Bird 10,000 Genomes (B10K) Project - Family phase.</title>
        <authorList>
            <person name="Zhang G."/>
        </authorList>
    </citation>
    <scope>NUCLEOTIDE SEQUENCE [LARGE SCALE GENOMIC DNA]</scope>
    <source>
        <strain evidence="3">B10K-DU-012-37</strain>
    </source>
</reference>
<dbReference type="Proteomes" id="UP000544127">
    <property type="component" value="Unassembled WGS sequence"/>
</dbReference>
<dbReference type="PANTHER" id="PTHR43903">
    <property type="entry name" value="NEUROLIGIN"/>
    <property type="match status" value="1"/>
</dbReference>
<evidence type="ECO:0000313" key="4">
    <source>
        <dbReference type="Proteomes" id="UP000544127"/>
    </source>
</evidence>
<protein>
    <submittedName>
        <fullName evidence="3">SASB hydrolase</fullName>
    </submittedName>
</protein>
<dbReference type="InterPro" id="IPR029058">
    <property type="entry name" value="AB_hydrolase_fold"/>
</dbReference>
<dbReference type="Pfam" id="PF00135">
    <property type="entry name" value="COesterase"/>
    <property type="match status" value="1"/>
</dbReference>
<dbReference type="GO" id="GO:0016787">
    <property type="term" value="F:hydrolase activity"/>
    <property type="evidence" value="ECO:0007669"/>
    <property type="project" value="UniProtKB-KW"/>
</dbReference>
<comment type="caution">
    <text evidence="3">The sequence shown here is derived from an EMBL/GenBank/DDBJ whole genome shotgun (WGS) entry which is preliminary data.</text>
</comment>
<dbReference type="InterPro" id="IPR051093">
    <property type="entry name" value="Neuroligin/BSAL"/>
</dbReference>
<dbReference type="InterPro" id="IPR002018">
    <property type="entry name" value="CarbesteraseB"/>
</dbReference>
<dbReference type="Gene3D" id="3.40.50.1820">
    <property type="entry name" value="alpha/beta hydrolase"/>
    <property type="match status" value="1"/>
</dbReference>
<dbReference type="OrthoDB" id="3200163at2759"/>
<name>A0A7K6BFU4_UPUEP</name>
<evidence type="ECO:0000313" key="3">
    <source>
        <dbReference type="EMBL" id="NWV00632.1"/>
    </source>
</evidence>
<feature type="non-terminal residue" evidence="3">
    <location>
        <position position="175"/>
    </location>
</feature>
<accession>A0A7K6BFU4</accession>
<organism evidence="3 4">
    <name type="scientific">Upupa epops</name>
    <name type="common">Eurasian hoopoe</name>
    <dbReference type="NCBI Taxonomy" id="57439"/>
    <lineage>
        <taxon>Eukaryota</taxon>
        <taxon>Metazoa</taxon>
        <taxon>Chordata</taxon>
        <taxon>Craniata</taxon>
        <taxon>Vertebrata</taxon>
        <taxon>Euteleostomi</taxon>
        <taxon>Archelosauria</taxon>
        <taxon>Archosauria</taxon>
        <taxon>Dinosauria</taxon>
        <taxon>Saurischia</taxon>
        <taxon>Theropoda</taxon>
        <taxon>Coelurosauria</taxon>
        <taxon>Aves</taxon>
        <taxon>Neognathae</taxon>
        <taxon>Neoaves</taxon>
        <taxon>Telluraves</taxon>
        <taxon>Coraciimorphae</taxon>
        <taxon>Bucerotiformes</taxon>
        <taxon>Upupidae</taxon>
        <taxon>Upupa</taxon>
    </lineage>
</organism>
<feature type="non-terminal residue" evidence="3">
    <location>
        <position position="1"/>
    </location>
</feature>
<sequence>DTTSELIDQVYNEYIGNAENPAQVRDGLLNALEDSTFVLPSVEVARYHRDAGYPVYFYQFQHRPSSADGVIPEFVRADHGDEIAFVFGKPFLAGDVSMLRSATEEETKLSRTIMRYWTNFARNGNPNGEGLASWPQYDLDEKYLEIDLVQKVSKKLKESQMEFWMRLFKQMRNKR</sequence>
<evidence type="ECO:0000256" key="1">
    <source>
        <dbReference type="ARBA" id="ARBA00005964"/>
    </source>
</evidence>
<feature type="domain" description="Carboxylesterase type B" evidence="2">
    <location>
        <begin position="4"/>
        <end position="164"/>
    </location>
</feature>
<evidence type="ECO:0000259" key="2">
    <source>
        <dbReference type="Pfam" id="PF00135"/>
    </source>
</evidence>
<dbReference type="EMBL" id="VZRI01013030">
    <property type="protein sequence ID" value="NWV00632.1"/>
    <property type="molecule type" value="Genomic_DNA"/>
</dbReference>
<keyword evidence="4" id="KW-1185">Reference proteome</keyword>
<dbReference type="SUPFAM" id="SSF53474">
    <property type="entry name" value="alpha/beta-Hydrolases"/>
    <property type="match status" value="1"/>
</dbReference>
<proteinExistence type="inferred from homology"/>
<keyword evidence="3" id="KW-0378">Hydrolase</keyword>
<dbReference type="AlphaFoldDB" id="A0A7K6BFU4"/>
<comment type="similarity">
    <text evidence="1">Belongs to the type-B carboxylesterase/lipase family.</text>
</comment>